<organism evidence="1 2">
    <name type="scientific">Desulfovibrio litoralis DSM 11393</name>
    <dbReference type="NCBI Taxonomy" id="1121455"/>
    <lineage>
        <taxon>Bacteria</taxon>
        <taxon>Pseudomonadati</taxon>
        <taxon>Thermodesulfobacteriota</taxon>
        <taxon>Desulfovibrionia</taxon>
        <taxon>Desulfovibrionales</taxon>
        <taxon>Desulfovibrionaceae</taxon>
        <taxon>Desulfovibrio</taxon>
    </lineage>
</organism>
<sequence length="359" mass="42325">MNVKKTDNERSDAINRNLKEQEKIIIFFTIEYGLRHVYMKHGDQIFNNMNIIKMNILSKKASVAINELLKNKPEALDELKKELVKHINYLICFYAKEQGKTIHTEIFEKKELLSFYKEIIADRESYEAVKYLYEISYTYGLYISGIYYLGNVDYRISTFGPKKLDSYNTERFPQKTLIPTEFIEKVVELNENYDYEIKISGKPVSIDFALLFDFSKENFNIQDIINFCVRDITLSAMYKKMVNGFEISHDEWKLMNKYNPSFNGEKKIRSSFHARIVGFTMWDLLNLPEKKITRREAFDRMIEQSFILGYSKLCKDELKNKKNASCTNCINVEDCFTVCCKKLDNAIDCIKENKILPLK</sequence>
<dbReference type="STRING" id="1121455.SAMN02745728_01996"/>
<evidence type="ECO:0000313" key="1">
    <source>
        <dbReference type="EMBL" id="SHN70084.1"/>
    </source>
</evidence>
<accession>A0A1M7TH69</accession>
<evidence type="ECO:0000313" key="2">
    <source>
        <dbReference type="Proteomes" id="UP000186469"/>
    </source>
</evidence>
<proteinExistence type="predicted"/>
<dbReference type="RefSeq" id="WP_072697677.1">
    <property type="nucleotide sequence ID" value="NZ_FRDI01000012.1"/>
</dbReference>
<reference evidence="1 2" key="1">
    <citation type="submission" date="2016-12" db="EMBL/GenBank/DDBJ databases">
        <authorList>
            <person name="Song W.-J."/>
            <person name="Kurnit D.M."/>
        </authorList>
    </citation>
    <scope>NUCLEOTIDE SEQUENCE [LARGE SCALE GENOMIC DNA]</scope>
    <source>
        <strain evidence="1 2">DSM 11393</strain>
    </source>
</reference>
<gene>
    <name evidence="1" type="ORF">SAMN02745728_01996</name>
</gene>
<keyword evidence="2" id="KW-1185">Reference proteome</keyword>
<name>A0A1M7TH69_9BACT</name>
<dbReference type="AlphaFoldDB" id="A0A1M7TH69"/>
<dbReference type="EMBL" id="FRDI01000012">
    <property type="protein sequence ID" value="SHN70084.1"/>
    <property type="molecule type" value="Genomic_DNA"/>
</dbReference>
<protein>
    <submittedName>
        <fullName evidence="1">Uncharacterized protein</fullName>
    </submittedName>
</protein>
<dbReference type="Proteomes" id="UP000186469">
    <property type="component" value="Unassembled WGS sequence"/>
</dbReference>